<organism evidence="2 3">
    <name type="scientific">Streptomyces angustmyceticus</name>
    <dbReference type="NCBI Taxonomy" id="285578"/>
    <lineage>
        <taxon>Bacteria</taxon>
        <taxon>Bacillati</taxon>
        <taxon>Actinomycetota</taxon>
        <taxon>Actinomycetes</taxon>
        <taxon>Kitasatosporales</taxon>
        <taxon>Streptomycetaceae</taxon>
        <taxon>Streptomyces</taxon>
    </lineage>
</organism>
<proteinExistence type="predicted"/>
<feature type="transmembrane region" description="Helical" evidence="1">
    <location>
        <begin position="21"/>
        <end position="45"/>
    </location>
</feature>
<reference evidence="2 3" key="1">
    <citation type="submission" date="2019-10" db="EMBL/GenBank/DDBJ databases">
        <title>Whole genome shotgun sequence of Streptomyces angustmyceticus NBRC 3934.</title>
        <authorList>
            <person name="Hosoyama A."/>
            <person name="Ichikawa N."/>
            <person name="Kimura A."/>
            <person name="Kitahashi Y."/>
            <person name="Komaki H."/>
            <person name="Uohara A."/>
        </authorList>
    </citation>
    <scope>NUCLEOTIDE SEQUENCE [LARGE SCALE GENOMIC DNA]</scope>
    <source>
        <strain evidence="2 3">NBRC 3934</strain>
    </source>
</reference>
<dbReference type="EMBL" id="BLAG01000020">
    <property type="protein sequence ID" value="GES33618.1"/>
    <property type="molecule type" value="Genomic_DNA"/>
</dbReference>
<dbReference type="Proteomes" id="UP000325598">
    <property type="component" value="Unassembled WGS sequence"/>
</dbReference>
<keyword evidence="1" id="KW-0812">Transmembrane</keyword>
<sequence length="98" mass="10494">MQTGTWQILGPALTEQISGKAMWGPVLSVRGIGLLVMSAVMYRLVVGHLLRLGQLMSALGALPLLALGAHLTPVVACRSVPRGAGLRRVRHRWETSGE</sequence>
<dbReference type="AlphaFoldDB" id="A0A5J4LTK9"/>
<evidence type="ECO:0000313" key="3">
    <source>
        <dbReference type="Proteomes" id="UP000325598"/>
    </source>
</evidence>
<dbReference type="RefSeq" id="WP_086716364.1">
    <property type="nucleotide sequence ID" value="NZ_BLAG01000020.1"/>
</dbReference>
<protein>
    <submittedName>
        <fullName evidence="2">Uncharacterized protein</fullName>
    </submittedName>
</protein>
<keyword evidence="1" id="KW-0472">Membrane</keyword>
<dbReference type="OrthoDB" id="3539228at2"/>
<keyword evidence="3" id="KW-1185">Reference proteome</keyword>
<feature type="transmembrane region" description="Helical" evidence="1">
    <location>
        <begin position="57"/>
        <end position="80"/>
    </location>
</feature>
<comment type="caution">
    <text evidence="2">The sequence shown here is derived from an EMBL/GenBank/DDBJ whole genome shotgun (WGS) entry which is preliminary data.</text>
</comment>
<accession>A0A5J4LTK9</accession>
<gene>
    <name evidence="2" type="ORF">San01_61060</name>
</gene>
<keyword evidence="1" id="KW-1133">Transmembrane helix</keyword>
<name>A0A5J4LTK9_9ACTN</name>
<dbReference type="GeneID" id="96750155"/>
<evidence type="ECO:0000256" key="1">
    <source>
        <dbReference type="SAM" id="Phobius"/>
    </source>
</evidence>
<evidence type="ECO:0000313" key="2">
    <source>
        <dbReference type="EMBL" id="GES33618.1"/>
    </source>
</evidence>